<dbReference type="Proteomes" id="UP000788993">
    <property type="component" value="Unassembled WGS sequence"/>
</dbReference>
<evidence type="ECO:0000313" key="2">
    <source>
        <dbReference type="Proteomes" id="UP000788993"/>
    </source>
</evidence>
<organism evidence="1 2">
    <name type="scientific">Ogataea polymorpha</name>
    <dbReference type="NCBI Taxonomy" id="460523"/>
    <lineage>
        <taxon>Eukaryota</taxon>
        <taxon>Fungi</taxon>
        <taxon>Dikarya</taxon>
        <taxon>Ascomycota</taxon>
        <taxon>Saccharomycotina</taxon>
        <taxon>Pichiomycetes</taxon>
        <taxon>Pichiales</taxon>
        <taxon>Pichiaceae</taxon>
        <taxon>Ogataea</taxon>
    </lineage>
</organism>
<reference evidence="1" key="1">
    <citation type="journal article" date="2021" name="Open Biol.">
        <title>Shared evolutionary footprints suggest mitochondrial oxidative damage underlies multiple complex I losses in fungi.</title>
        <authorList>
            <person name="Schikora-Tamarit M.A."/>
            <person name="Marcet-Houben M."/>
            <person name="Nosek J."/>
            <person name="Gabaldon T."/>
        </authorList>
    </citation>
    <scope>NUCLEOTIDE SEQUENCE</scope>
    <source>
        <strain evidence="1">NCAIM Y.01608</strain>
    </source>
</reference>
<accession>A0A9P8T257</accession>
<dbReference type="EMBL" id="JAEUBD010001266">
    <property type="protein sequence ID" value="KAH3663286.1"/>
    <property type="molecule type" value="Genomic_DNA"/>
</dbReference>
<evidence type="ECO:0000313" key="1">
    <source>
        <dbReference type="EMBL" id="KAH3663286.1"/>
    </source>
</evidence>
<keyword evidence="2" id="KW-1185">Reference proteome</keyword>
<sequence length="76" mass="8189">MRSALGSEQHSGLDISVARERNCSKAPIEISSLIGFSTLLVKSNCLVLELSDLHHGMKFTKNTSTKNALIGFSANL</sequence>
<comment type="caution">
    <text evidence="1">The sequence shown here is derived from an EMBL/GenBank/DDBJ whole genome shotgun (WGS) entry which is preliminary data.</text>
</comment>
<reference evidence="1" key="2">
    <citation type="submission" date="2021-01" db="EMBL/GenBank/DDBJ databases">
        <authorList>
            <person name="Schikora-Tamarit M.A."/>
        </authorList>
    </citation>
    <scope>NUCLEOTIDE SEQUENCE</scope>
    <source>
        <strain evidence="1">NCAIM Y.01608</strain>
    </source>
</reference>
<gene>
    <name evidence="1" type="ORF">OGATHE_004862</name>
</gene>
<name>A0A9P8T257_9ASCO</name>
<dbReference type="AlphaFoldDB" id="A0A9P8T257"/>
<proteinExistence type="predicted"/>
<protein>
    <submittedName>
        <fullName evidence="1">Uncharacterized protein</fullName>
    </submittedName>
</protein>